<dbReference type="GO" id="GO:0003700">
    <property type="term" value="F:DNA-binding transcription factor activity"/>
    <property type="evidence" value="ECO:0007669"/>
    <property type="project" value="InterPro"/>
</dbReference>
<evidence type="ECO:0000256" key="3">
    <source>
        <dbReference type="ARBA" id="ARBA00023163"/>
    </source>
</evidence>
<evidence type="ECO:0000313" key="6">
    <source>
        <dbReference type="Proteomes" id="UP000095463"/>
    </source>
</evidence>
<dbReference type="SMART" id="SM00342">
    <property type="entry name" value="HTH_ARAC"/>
    <property type="match status" value="1"/>
</dbReference>
<keyword evidence="3" id="KW-0804">Transcription</keyword>
<name>A0A1E5XNK5_9HYPH</name>
<evidence type="ECO:0000313" key="5">
    <source>
        <dbReference type="EMBL" id="OEO30178.1"/>
    </source>
</evidence>
<dbReference type="OrthoDB" id="9815799at2"/>
<keyword evidence="6" id="KW-1185">Reference proteome</keyword>
<proteinExistence type="predicted"/>
<feature type="domain" description="HTH araC/xylS-type" evidence="4">
    <location>
        <begin position="168"/>
        <end position="266"/>
    </location>
</feature>
<keyword evidence="2" id="KW-0238">DNA-binding</keyword>
<evidence type="ECO:0000256" key="2">
    <source>
        <dbReference type="ARBA" id="ARBA00023125"/>
    </source>
</evidence>
<dbReference type="Proteomes" id="UP000095463">
    <property type="component" value="Unassembled WGS sequence"/>
</dbReference>
<organism evidence="5 6">
    <name type="scientific">Devosia insulae DS-56</name>
    <dbReference type="NCBI Taxonomy" id="1116389"/>
    <lineage>
        <taxon>Bacteria</taxon>
        <taxon>Pseudomonadati</taxon>
        <taxon>Pseudomonadota</taxon>
        <taxon>Alphaproteobacteria</taxon>
        <taxon>Hyphomicrobiales</taxon>
        <taxon>Devosiaceae</taxon>
        <taxon>Devosia</taxon>
    </lineage>
</organism>
<reference evidence="5 6" key="1">
    <citation type="journal article" date="2015" name="Genome Announc.">
        <title>Genome Assemblies of Three Soil-Associated Devosia species: D. insulae, D. limi, and D. soli.</title>
        <authorList>
            <person name="Hassan Y.I."/>
            <person name="Lepp D."/>
            <person name="Zhou T."/>
        </authorList>
    </citation>
    <scope>NUCLEOTIDE SEQUENCE [LARGE SCALE GENOMIC DNA]</scope>
    <source>
        <strain evidence="5 6">DS-56</strain>
    </source>
</reference>
<accession>A0A1E5XNK5</accession>
<gene>
    <name evidence="5" type="ORF">VW23_022615</name>
</gene>
<dbReference type="Pfam" id="PF12833">
    <property type="entry name" value="HTH_18"/>
    <property type="match status" value="1"/>
</dbReference>
<dbReference type="PROSITE" id="PS01124">
    <property type="entry name" value="HTH_ARAC_FAMILY_2"/>
    <property type="match status" value="1"/>
</dbReference>
<dbReference type="InterPro" id="IPR050204">
    <property type="entry name" value="AraC_XylS_family_regulators"/>
</dbReference>
<dbReference type="AlphaFoldDB" id="A0A1E5XNK5"/>
<dbReference type="PANTHER" id="PTHR46796">
    <property type="entry name" value="HTH-TYPE TRANSCRIPTIONAL ACTIVATOR RHAS-RELATED"/>
    <property type="match status" value="1"/>
</dbReference>
<comment type="caution">
    <text evidence="5">The sequence shown here is derived from an EMBL/GenBank/DDBJ whole genome shotgun (WGS) entry which is preliminary data.</text>
</comment>
<dbReference type="RefSeq" id="WP_069910600.1">
    <property type="nucleotide sequence ID" value="NZ_LAJE02000225.1"/>
</dbReference>
<dbReference type="GO" id="GO:0043565">
    <property type="term" value="F:sequence-specific DNA binding"/>
    <property type="evidence" value="ECO:0007669"/>
    <property type="project" value="InterPro"/>
</dbReference>
<evidence type="ECO:0000256" key="1">
    <source>
        <dbReference type="ARBA" id="ARBA00023015"/>
    </source>
</evidence>
<dbReference type="Gene3D" id="1.10.10.60">
    <property type="entry name" value="Homeodomain-like"/>
    <property type="match status" value="1"/>
</dbReference>
<evidence type="ECO:0000259" key="4">
    <source>
        <dbReference type="PROSITE" id="PS01124"/>
    </source>
</evidence>
<protein>
    <recommendedName>
        <fullName evidence="4">HTH araC/xylS-type domain-containing protein</fullName>
    </recommendedName>
</protein>
<dbReference type="InterPro" id="IPR018060">
    <property type="entry name" value="HTH_AraC"/>
</dbReference>
<sequence length="287" mass="31948">MDAGEIDIVPAPAHLQPFVRRYMYANQRLEKPLLVRPKPTGYTYFANCFGDLPGYRFVVDGQPVAQSSRWHLPGQIIDHDIAVHHPVGHHMLYCELSATGLYRLFGIAGEQTTGRAPALAEINPAIEPVARRHFIRGPAGSRDEHIAEANGFFSALAQHAVPADSAVEAAVGWFESQNGAIRVAEICARLDIDPRQLNRRFGRIVGVKPKFFGQILQINWVVGVLYRNDTTALTAMAVEAGFHDQSHFHRAMKRFFNEGPRDFLGSDHLLFKTFLGASRRFGPTAQP</sequence>
<keyword evidence="1" id="KW-0805">Transcription regulation</keyword>
<dbReference type="EMBL" id="LAJE02000225">
    <property type="protein sequence ID" value="OEO30178.1"/>
    <property type="molecule type" value="Genomic_DNA"/>
</dbReference>